<dbReference type="SUPFAM" id="SSF56281">
    <property type="entry name" value="Metallo-hydrolase/oxidoreductase"/>
    <property type="match status" value="1"/>
</dbReference>
<dbReference type="InterPro" id="IPR001279">
    <property type="entry name" value="Metallo-B-lactamas"/>
</dbReference>
<evidence type="ECO:0000313" key="2">
    <source>
        <dbReference type="EMBL" id="OLR89633.1"/>
    </source>
</evidence>
<dbReference type="AlphaFoldDB" id="A0A1Q9LC89"/>
<dbReference type="STRING" id="1193682.BJP25_04840"/>
<evidence type="ECO:0000259" key="1">
    <source>
        <dbReference type="SMART" id="SM00849"/>
    </source>
</evidence>
<dbReference type="EMBL" id="MKQR01000031">
    <property type="protein sequence ID" value="OLR89633.1"/>
    <property type="molecule type" value="Genomic_DNA"/>
</dbReference>
<sequence length="339" mass="36628">MAAGSGPWTEPGAFEVAPGVHRIPLPLPNDGLHAVNVYAIESASGLVLVDSGWALREARELLASALGTLGHDLGDVRRFLVTHVHRDHYTLAVEVRRLFGARIALGEGERPNLEVIQEGRVTLAGQSMRAWGAEELHAKLRAAFGEGGASAAYESPDEWLTAAQRIDLGDRTLEVVPTPGHTRGHVVFVDRAAGLCFAGDHVLPHITPSIGFEPLRAELPLGDYLDSLRLVRSHPDLRLLPAHGPVAPSVHARVDELLAHHEDRLAKTLAAVRGGATTAFAAAHALGWTRREREFASLDLFNQLLATGETASHLDVLVVRGDLEVVDEDGVREYRLPPR</sequence>
<dbReference type="GO" id="GO:0016787">
    <property type="term" value="F:hydrolase activity"/>
    <property type="evidence" value="ECO:0007669"/>
    <property type="project" value="UniProtKB-KW"/>
</dbReference>
<evidence type="ECO:0000313" key="3">
    <source>
        <dbReference type="Proteomes" id="UP000186040"/>
    </source>
</evidence>
<protein>
    <submittedName>
        <fullName evidence="2">MBL fold metallo-hydrolase</fullName>
    </submittedName>
</protein>
<reference evidence="2 3" key="1">
    <citation type="submission" date="2016-10" db="EMBL/GenBank/DDBJ databases">
        <title>The Draft Genome Sequence of Actinokineospora bangkokensis 44EHWT reveals the biosynthetic pathway of antifungal compounds Thailandins with unusual extender unit butylmalonyl-CoA.</title>
        <authorList>
            <person name="Greule A."/>
            <person name="Intra B."/>
            <person name="Flemming S."/>
            <person name="Rommel M.G."/>
            <person name="Panbangred W."/>
            <person name="Bechthold A."/>
        </authorList>
    </citation>
    <scope>NUCLEOTIDE SEQUENCE [LARGE SCALE GENOMIC DNA]</scope>
    <source>
        <strain evidence="2 3">44EHW</strain>
    </source>
</reference>
<accession>A0A1Q9LC89</accession>
<dbReference type="InterPro" id="IPR050662">
    <property type="entry name" value="Sec-metab_biosynth-thioest"/>
</dbReference>
<dbReference type="Proteomes" id="UP000186040">
    <property type="component" value="Unassembled WGS sequence"/>
</dbReference>
<dbReference type="RefSeq" id="WP_075978602.1">
    <property type="nucleotide sequence ID" value="NZ_MKQR01000031.1"/>
</dbReference>
<proteinExistence type="predicted"/>
<gene>
    <name evidence="2" type="ORF">BJP25_04840</name>
</gene>
<name>A0A1Q9LC89_9PSEU</name>
<keyword evidence="2" id="KW-0378">Hydrolase</keyword>
<feature type="domain" description="Metallo-beta-lactamase" evidence="1">
    <location>
        <begin position="34"/>
        <end position="243"/>
    </location>
</feature>
<dbReference type="Gene3D" id="3.60.15.10">
    <property type="entry name" value="Ribonuclease Z/Hydroxyacylglutathione hydrolase-like"/>
    <property type="match status" value="1"/>
</dbReference>
<dbReference type="PANTHER" id="PTHR23131:SF4">
    <property type="entry name" value="METALLO-BETA-LACTAMASE SUPERFAMILY POTEIN"/>
    <property type="match status" value="1"/>
</dbReference>
<keyword evidence="3" id="KW-1185">Reference proteome</keyword>
<dbReference type="InterPro" id="IPR036866">
    <property type="entry name" value="RibonucZ/Hydroxyglut_hydro"/>
</dbReference>
<dbReference type="SMART" id="SM00849">
    <property type="entry name" value="Lactamase_B"/>
    <property type="match status" value="1"/>
</dbReference>
<dbReference type="Pfam" id="PF00753">
    <property type="entry name" value="Lactamase_B"/>
    <property type="match status" value="1"/>
</dbReference>
<dbReference type="OrthoDB" id="2971563at2"/>
<organism evidence="2 3">
    <name type="scientific">Actinokineospora bangkokensis</name>
    <dbReference type="NCBI Taxonomy" id="1193682"/>
    <lineage>
        <taxon>Bacteria</taxon>
        <taxon>Bacillati</taxon>
        <taxon>Actinomycetota</taxon>
        <taxon>Actinomycetes</taxon>
        <taxon>Pseudonocardiales</taxon>
        <taxon>Pseudonocardiaceae</taxon>
        <taxon>Actinokineospora</taxon>
    </lineage>
</organism>
<dbReference type="PANTHER" id="PTHR23131">
    <property type="entry name" value="ENDORIBONUCLEASE LACTB2"/>
    <property type="match status" value="1"/>
</dbReference>
<comment type="caution">
    <text evidence="2">The sequence shown here is derived from an EMBL/GenBank/DDBJ whole genome shotgun (WGS) entry which is preliminary data.</text>
</comment>